<feature type="region of interest" description="Disordered" evidence="1">
    <location>
        <begin position="1"/>
        <end position="23"/>
    </location>
</feature>
<accession>A0ABP9L1A1</accession>
<comment type="caution">
    <text evidence="2">The sequence shown here is derived from an EMBL/GenBank/DDBJ whole genome shotgun (WGS) entry which is preliminary data.</text>
</comment>
<name>A0ABP9L1A1_9NOCA</name>
<evidence type="ECO:0000256" key="1">
    <source>
        <dbReference type="SAM" id="MobiDB-lite"/>
    </source>
</evidence>
<keyword evidence="3" id="KW-1185">Reference proteome</keyword>
<proteinExistence type="predicted"/>
<evidence type="ECO:0008006" key="4">
    <source>
        <dbReference type="Google" id="ProtNLM"/>
    </source>
</evidence>
<reference evidence="3" key="1">
    <citation type="journal article" date="2019" name="Int. J. Syst. Evol. Microbiol.">
        <title>The Global Catalogue of Microorganisms (GCM) 10K type strain sequencing project: providing services to taxonomists for standard genome sequencing and annotation.</title>
        <authorList>
            <consortium name="The Broad Institute Genomics Platform"/>
            <consortium name="The Broad Institute Genome Sequencing Center for Infectious Disease"/>
            <person name="Wu L."/>
            <person name="Ma J."/>
        </authorList>
    </citation>
    <scope>NUCLEOTIDE SEQUENCE [LARGE SCALE GENOMIC DNA]</scope>
    <source>
        <strain evidence="3">JCM 18298</strain>
    </source>
</reference>
<evidence type="ECO:0000313" key="2">
    <source>
        <dbReference type="EMBL" id="GAA5067690.1"/>
    </source>
</evidence>
<organism evidence="2 3">
    <name type="scientific">Nocardia callitridis</name>
    <dbReference type="NCBI Taxonomy" id="648753"/>
    <lineage>
        <taxon>Bacteria</taxon>
        <taxon>Bacillati</taxon>
        <taxon>Actinomycetota</taxon>
        <taxon>Actinomycetes</taxon>
        <taxon>Mycobacteriales</taxon>
        <taxon>Nocardiaceae</taxon>
        <taxon>Nocardia</taxon>
    </lineage>
</organism>
<sequence length="51" mass="5667">MCRGMSSTRFPPRLCGDGAPVGRPEERTSDMKYLAMIYGNQAKWDAFPAEA</sequence>
<protein>
    <recommendedName>
        <fullName evidence="4">Transposase</fullName>
    </recommendedName>
</protein>
<evidence type="ECO:0000313" key="3">
    <source>
        <dbReference type="Proteomes" id="UP001500603"/>
    </source>
</evidence>
<dbReference type="Proteomes" id="UP001500603">
    <property type="component" value="Unassembled WGS sequence"/>
</dbReference>
<gene>
    <name evidence="2" type="ORF">GCM10023318_57170</name>
</gene>
<dbReference type="EMBL" id="BAABJM010000008">
    <property type="protein sequence ID" value="GAA5067690.1"/>
    <property type="molecule type" value="Genomic_DNA"/>
</dbReference>